<dbReference type="RefSeq" id="WP_120415713.1">
    <property type="nucleotide sequence ID" value="NZ_RAWX01000003.1"/>
</dbReference>
<gene>
    <name evidence="1" type="ORF">D6R50_17060</name>
</gene>
<protein>
    <submittedName>
        <fullName evidence="1">Inovirus Gp2 family protein</fullName>
    </submittedName>
</protein>
<evidence type="ECO:0000313" key="2">
    <source>
        <dbReference type="Proteomes" id="UP000281725"/>
    </source>
</evidence>
<reference evidence="1 2" key="1">
    <citation type="submission" date="2018-09" db="EMBL/GenBank/DDBJ databases">
        <title>Genome sequencing of Aeromonas veronii MS-17-88.</title>
        <authorList>
            <person name="Tekedar H.C."/>
            <person name="Arick M.A."/>
            <person name="Hsu C.-Y."/>
            <person name="Thrash A."/>
            <person name="Karsi A."/>
            <person name="Lawrence M.L."/>
            <person name="Abdelhamed H."/>
        </authorList>
    </citation>
    <scope>NUCLEOTIDE SEQUENCE [LARGE SCALE GENOMIC DNA]</scope>
    <source>
        <strain evidence="1 2">MS 17-88</strain>
    </source>
</reference>
<name>A0A3A9INN4_AERVE</name>
<dbReference type="EMBL" id="RAWX01000003">
    <property type="protein sequence ID" value="RKJ87932.1"/>
    <property type="molecule type" value="Genomic_DNA"/>
</dbReference>
<dbReference type="Proteomes" id="UP000281725">
    <property type="component" value="Unassembled WGS sequence"/>
</dbReference>
<organism evidence="1 2">
    <name type="scientific">Aeromonas veronii</name>
    <dbReference type="NCBI Taxonomy" id="654"/>
    <lineage>
        <taxon>Bacteria</taxon>
        <taxon>Pseudomonadati</taxon>
        <taxon>Pseudomonadota</taxon>
        <taxon>Gammaproteobacteria</taxon>
        <taxon>Aeromonadales</taxon>
        <taxon>Aeromonadaceae</taxon>
        <taxon>Aeromonas</taxon>
    </lineage>
</organism>
<accession>A0A3A9INN4</accession>
<proteinExistence type="predicted"/>
<sequence length="384" mass="45373">MKRNFPYGEIYELSESMQMFINSIVSSGRQVSRMLTSLDEMKKYKNKDDGISILSQAQRDEIYRRKMVLCSQADDFFFIGRFIAFLSWISTSEGDKNELNSKVKLKRKIASMSGELLYIIGKYPMYRMHPHIEVFIEQLSDKKVYDAICDGDMKDNEASDASIMTLISSLRNKKHLMKVHSFNCNAEENYKSYLEYYKELLVDFKRIWVFKLDVYLNDDCFSSVDFDRLTSFKVLFLKDKRKFDFFDDLVGHIWRLEYSPFVGYFYHFVFIFDMQGRTNSEMEVIESRIIKCWNDRVSQQQGHCKKIPITNKDVYVTIGIGEKQSDMEEDTVEIEKVVSYLTKRDGFAKIRHPEKSVNSKKNMRLIGRGKHGKPKNKKYGWIKE</sequence>
<evidence type="ECO:0000313" key="1">
    <source>
        <dbReference type="EMBL" id="RKJ87932.1"/>
    </source>
</evidence>
<dbReference type="AlphaFoldDB" id="A0A3A9INN4"/>
<comment type="caution">
    <text evidence="1">The sequence shown here is derived from an EMBL/GenBank/DDBJ whole genome shotgun (WGS) entry which is preliminary data.</text>
</comment>